<gene>
    <name evidence="2" type="ORF">EXIGLDRAFT_628865</name>
</gene>
<evidence type="ECO:0000256" key="1">
    <source>
        <dbReference type="SAM" id="MobiDB-lite"/>
    </source>
</evidence>
<dbReference type="OrthoDB" id="248923at2759"/>
<feature type="region of interest" description="Disordered" evidence="1">
    <location>
        <begin position="73"/>
        <end position="92"/>
    </location>
</feature>
<proteinExistence type="predicted"/>
<sequence>MLVRGFTELREANSELAYNVILDVLSGINENNAVRQHVSTTRGLFPHRRITRKSEMTAKGLVVVEHEEEIVGPSVSTPDIRSPSQREAKEAKRSPIGELIYMRWLEGLRLKWPSIL</sequence>
<evidence type="ECO:0000313" key="3">
    <source>
        <dbReference type="Proteomes" id="UP000077266"/>
    </source>
</evidence>
<protein>
    <submittedName>
        <fullName evidence="2">Uncharacterized protein</fullName>
    </submittedName>
</protein>
<dbReference type="AlphaFoldDB" id="A0A165BSG9"/>
<name>A0A165BSG9_EXIGL</name>
<keyword evidence="3" id="KW-1185">Reference proteome</keyword>
<reference evidence="2 3" key="1">
    <citation type="journal article" date="2016" name="Mol. Biol. Evol.">
        <title>Comparative Genomics of Early-Diverging Mushroom-Forming Fungi Provides Insights into the Origins of Lignocellulose Decay Capabilities.</title>
        <authorList>
            <person name="Nagy L.G."/>
            <person name="Riley R."/>
            <person name="Tritt A."/>
            <person name="Adam C."/>
            <person name="Daum C."/>
            <person name="Floudas D."/>
            <person name="Sun H."/>
            <person name="Yadav J.S."/>
            <person name="Pangilinan J."/>
            <person name="Larsson K.H."/>
            <person name="Matsuura K."/>
            <person name="Barry K."/>
            <person name="Labutti K."/>
            <person name="Kuo R."/>
            <person name="Ohm R.A."/>
            <person name="Bhattacharya S.S."/>
            <person name="Shirouzu T."/>
            <person name="Yoshinaga Y."/>
            <person name="Martin F.M."/>
            <person name="Grigoriev I.V."/>
            <person name="Hibbett D.S."/>
        </authorList>
    </citation>
    <scope>NUCLEOTIDE SEQUENCE [LARGE SCALE GENOMIC DNA]</scope>
    <source>
        <strain evidence="2 3">HHB12029</strain>
    </source>
</reference>
<dbReference type="InParanoid" id="A0A165BSG9"/>
<dbReference type="EMBL" id="KV426410">
    <property type="protein sequence ID" value="KZV81164.1"/>
    <property type="molecule type" value="Genomic_DNA"/>
</dbReference>
<evidence type="ECO:0000313" key="2">
    <source>
        <dbReference type="EMBL" id="KZV81164.1"/>
    </source>
</evidence>
<accession>A0A165BSG9</accession>
<organism evidence="2 3">
    <name type="scientific">Exidia glandulosa HHB12029</name>
    <dbReference type="NCBI Taxonomy" id="1314781"/>
    <lineage>
        <taxon>Eukaryota</taxon>
        <taxon>Fungi</taxon>
        <taxon>Dikarya</taxon>
        <taxon>Basidiomycota</taxon>
        <taxon>Agaricomycotina</taxon>
        <taxon>Agaricomycetes</taxon>
        <taxon>Auriculariales</taxon>
        <taxon>Exidiaceae</taxon>
        <taxon>Exidia</taxon>
    </lineage>
</organism>
<feature type="compositionally biased region" description="Polar residues" evidence="1">
    <location>
        <begin position="74"/>
        <end position="83"/>
    </location>
</feature>
<dbReference type="Proteomes" id="UP000077266">
    <property type="component" value="Unassembled WGS sequence"/>
</dbReference>